<keyword evidence="3" id="KW-1185">Reference proteome</keyword>
<evidence type="ECO:0000256" key="1">
    <source>
        <dbReference type="SAM" id="MobiDB-lite"/>
    </source>
</evidence>
<dbReference type="InterPro" id="IPR002083">
    <property type="entry name" value="MATH/TRAF_dom"/>
</dbReference>
<dbReference type="Gramene" id="TVT97685">
    <property type="protein sequence ID" value="TVT97685"/>
    <property type="gene ID" value="EJB05_57064"/>
</dbReference>
<dbReference type="SUPFAM" id="SSF49599">
    <property type="entry name" value="TRAF domain-like"/>
    <property type="match status" value="1"/>
</dbReference>
<evidence type="ECO:0008006" key="4">
    <source>
        <dbReference type="Google" id="ProtNLM"/>
    </source>
</evidence>
<proteinExistence type="predicted"/>
<gene>
    <name evidence="2" type="ORF">EJB05_57064</name>
</gene>
<dbReference type="Proteomes" id="UP000324897">
    <property type="component" value="Unassembled WGS sequence"/>
</dbReference>
<feature type="non-terminal residue" evidence="2">
    <location>
        <position position="1"/>
    </location>
</feature>
<reference evidence="2 3" key="1">
    <citation type="journal article" date="2019" name="Sci. Rep.">
        <title>A high-quality genome of Eragrostis curvula grass provides insights into Poaceae evolution and supports new strategies to enhance forage quality.</title>
        <authorList>
            <person name="Carballo J."/>
            <person name="Santos B.A.C.M."/>
            <person name="Zappacosta D."/>
            <person name="Garbus I."/>
            <person name="Selva J.P."/>
            <person name="Gallo C.A."/>
            <person name="Diaz A."/>
            <person name="Albertini E."/>
            <person name="Caccamo M."/>
            <person name="Echenique V."/>
        </authorList>
    </citation>
    <scope>NUCLEOTIDE SEQUENCE [LARGE SCALE GENOMIC DNA]</scope>
    <source>
        <strain evidence="3">cv. Victoria</strain>
        <tissue evidence="2">Leaf</tissue>
    </source>
</reference>
<organism evidence="2 3">
    <name type="scientific">Eragrostis curvula</name>
    <name type="common">weeping love grass</name>
    <dbReference type="NCBI Taxonomy" id="38414"/>
    <lineage>
        <taxon>Eukaryota</taxon>
        <taxon>Viridiplantae</taxon>
        <taxon>Streptophyta</taxon>
        <taxon>Embryophyta</taxon>
        <taxon>Tracheophyta</taxon>
        <taxon>Spermatophyta</taxon>
        <taxon>Magnoliopsida</taxon>
        <taxon>Liliopsida</taxon>
        <taxon>Poales</taxon>
        <taxon>Poaceae</taxon>
        <taxon>PACMAD clade</taxon>
        <taxon>Chloridoideae</taxon>
        <taxon>Eragrostideae</taxon>
        <taxon>Eragrostidinae</taxon>
        <taxon>Eragrostis</taxon>
    </lineage>
</organism>
<evidence type="ECO:0000313" key="2">
    <source>
        <dbReference type="EMBL" id="TVT97685.1"/>
    </source>
</evidence>
<name>A0A5J9SHD7_9POAL</name>
<dbReference type="EMBL" id="RWGY01000963">
    <property type="protein sequence ID" value="TVT97685.1"/>
    <property type="molecule type" value="Genomic_DNA"/>
</dbReference>
<accession>A0A5J9SHD7</accession>
<dbReference type="AlphaFoldDB" id="A0A5J9SHD7"/>
<evidence type="ECO:0000313" key="3">
    <source>
        <dbReference type="Proteomes" id="UP000324897"/>
    </source>
</evidence>
<sequence length="200" mass="22024">MASVPEAYWDRCHGVCSKLRAKLIAIPAETNTVPLSAANAQSHTDNAALQTREKSRSKISKKIMRPQKNHELELCNSAMEGERTCRGRRSPPYPPVAPTRPVARLRAVSEQGKHVLEIFGYSQHRWMYHETFIRSGAFSVGGHDWSVLFYGSTSTGPALPAVTVTTSRFTSNFCSREPQPRRGHPANGDLTGIAPQSGIP</sequence>
<protein>
    <recommendedName>
        <fullName evidence="4">MATH domain-containing protein</fullName>
    </recommendedName>
</protein>
<feature type="region of interest" description="Disordered" evidence="1">
    <location>
        <begin position="172"/>
        <end position="200"/>
    </location>
</feature>
<dbReference type="CDD" id="cd00121">
    <property type="entry name" value="MATH"/>
    <property type="match status" value="1"/>
</dbReference>
<comment type="caution">
    <text evidence="2">The sequence shown here is derived from an EMBL/GenBank/DDBJ whole genome shotgun (WGS) entry which is preliminary data.</text>
</comment>